<evidence type="ECO:0000313" key="1">
    <source>
        <dbReference type="EnsemblPlants" id="Solyc07g041460.1.1"/>
    </source>
</evidence>
<dbReference type="Gramene" id="Solyc07g041460.1.1">
    <property type="protein sequence ID" value="Solyc07g041460.1.1"/>
    <property type="gene ID" value="Solyc07g041460.1"/>
</dbReference>
<reference evidence="1" key="2">
    <citation type="submission" date="2015-06" db="UniProtKB">
        <authorList>
            <consortium name="EnsemblPlants"/>
        </authorList>
    </citation>
    <scope>IDENTIFICATION</scope>
    <source>
        <strain evidence="1">cv. Heinz 1706</strain>
    </source>
</reference>
<evidence type="ECO:0000313" key="2">
    <source>
        <dbReference type="Proteomes" id="UP000004994"/>
    </source>
</evidence>
<dbReference type="PaxDb" id="4081-Solyc07g041460.1.1"/>
<dbReference type="InParanoid" id="K4CE19"/>
<accession>K4CE19</accession>
<name>K4CE19_SOLLC</name>
<dbReference type="InterPro" id="IPR027417">
    <property type="entry name" value="P-loop_NTPase"/>
</dbReference>
<dbReference type="Proteomes" id="UP000004994">
    <property type="component" value="Chromosome 7"/>
</dbReference>
<protein>
    <submittedName>
        <fullName evidence="1">Uncharacterized protein</fullName>
    </submittedName>
</protein>
<proteinExistence type="predicted"/>
<reference evidence="1" key="1">
    <citation type="journal article" date="2012" name="Nature">
        <title>The tomato genome sequence provides insights into fleshy fruit evolution.</title>
        <authorList>
            <consortium name="Tomato Genome Consortium"/>
        </authorList>
    </citation>
    <scope>NUCLEOTIDE SEQUENCE [LARGE SCALE GENOMIC DNA]</scope>
    <source>
        <strain evidence="1">cv. Heinz 1706</strain>
    </source>
</reference>
<sequence>MALVLAQREVGQAISYSTLREEIRFMIVRDGSAKTIVFSQFTSFLGLIHYYLEKSGISCVQLD</sequence>
<dbReference type="EnsemblPlants" id="Solyc07g041460.1.1">
    <property type="protein sequence ID" value="Solyc07g041460.1.1"/>
    <property type="gene ID" value="Solyc07g041460.1"/>
</dbReference>
<dbReference type="Gene3D" id="3.40.50.300">
    <property type="entry name" value="P-loop containing nucleotide triphosphate hydrolases"/>
    <property type="match status" value="1"/>
</dbReference>
<organism evidence="1">
    <name type="scientific">Solanum lycopersicum</name>
    <name type="common">Tomato</name>
    <name type="synonym">Lycopersicon esculentum</name>
    <dbReference type="NCBI Taxonomy" id="4081"/>
    <lineage>
        <taxon>Eukaryota</taxon>
        <taxon>Viridiplantae</taxon>
        <taxon>Streptophyta</taxon>
        <taxon>Embryophyta</taxon>
        <taxon>Tracheophyta</taxon>
        <taxon>Spermatophyta</taxon>
        <taxon>Magnoliopsida</taxon>
        <taxon>eudicotyledons</taxon>
        <taxon>Gunneridae</taxon>
        <taxon>Pentapetalae</taxon>
        <taxon>asterids</taxon>
        <taxon>lamiids</taxon>
        <taxon>Solanales</taxon>
        <taxon>Solanaceae</taxon>
        <taxon>Solanoideae</taxon>
        <taxon>Solaneae</taxon>
        <taxon>Solanum</taxon>
        <taxon>Solanum subgen. Lycopersicon</taxon>
    </lineage>
</organism>
<dbReference type="PhylomeDB" id="K4CE19"/>
<dbReference type="AlphaFoldDB" id="K4CE19"/>
<dbReference type="eggNOG" id="KOG1002">
    <property type="taxonomic scope" value="Eukaryota"/>
</dbReference>
<dbReference type="HOGENOM" id="CLU_2890169_0_0_1"/>
<keyword evidence="2" id="KW-1185">Reference proteome</keyword>
<dbReference type="STRING" id="4081.K4CE19"/>